<organism evidence="1 2">
    <name type="scientific">Neolewinella litorea</name>
    <dbReference type="NCBI Taxonomy" id="2562452"/>
    <lineage>
        <taxon>Bacteria</taxon>
        <taxon>Pseudomonadati</taxon>
        <taxon>Bacteroidota</taxon>
        <taxon>Saprospiria</taxon>
        <taxon>Saprospirales</taxon>
        <taxon>Lewinellaceae</taxon>
        <taxon>Neolewinella</taxon>
    </lineage>
</organism>
<dbReference type="RefSeq" id="WP_136460855.1">
    <property type="nucleotide sequence ID" value="NZ_SRSF01000028.1"/>
</dbReference>
<evidence type="ECO:0000313" key="2">
    <source>
        <dbReference type="Proteomes" id="UP000308528"/>
    </source>
</evidence>
<dbReference type="EMBL" id="SRSF01000028">
    <property type="protein sequence ID" value="THH34242.1"/>
    <property type="molecule type" value="Genomic_DNA"/>
</dbReference>
<dbReference type="Proteomes" id="UP000308528">
    <property type="component" value="Unassembled WGS sequence"/>
</dbReference>
<reference evidence="1 2" key="1">
    <citation type="submission" date="2019-04" db="EMBL/GenBank/DDBJ databases">
        <title>Lewinella litorea sp. nov., isolated from a marine sand.</title>
        <authorList>
            <person name="Yoon J.-H."/>
        </authorList>
    </citation>
    <scope>NUCLEOTIDE SEQUENCE [LARGE SCALE GENOMIC DNA]</scope>
    <source>
        <strain evidence="1 2">HSMS-39</strain>
    </source>
</reference>
<accession>A0A4S4N598</accession>
<sequence>MGFRRQTYHHRRPGYRPEEPDWELEDLLECTASRFLAWGFWMIFYYLRNQGHTFNHKRVYRVWTESRLHLPR</sequence>
<name>A0A4S4N598_9BACT</name>
<protein>
    <recommendedName>
        <fullName evidence="3">Transposase</fullName>
    </recommendedName>
</protein>
<dbReference type="OrthoDB" id="930609at2"/>
<keyword evidence="2" id="KW-1185">Reference proteome</keyword>
<evidence type="ECO:0008006" key="3">
    <source>
        <dbReference type="Google" id="ProtNLM"/>
    </source>
</evidence>
<dbReference type="AlphaFoldDB" id="A0A4S4N598"/>
<gene>
    <name evidence="1" type="ORF">E4021_17880</name>
</gene>
<evidence type="ECO:0000313" key="1">
    <source>
        <dbReference type="EMBL" id="THH34242.1"/>
    </source>
</evidence>
<proteinExistence type="predicted"/>
<comment type="caution">
    <text evidence="1">The sequence shown here is derived from an EMBL/GenBank/DDBJ whole genome shotgun (WGS) entry which is preliminary data.</text>
</comment>